<dbReference type="Proteomes" id="UP000177486">
    <property type="component" value="Unassembled WGS sequence"/>
</dbReference>
<dbReference type="Gene3D" id="3.30.2310.20">
    <property type="entry name" value="RelE-like"/>
    <property type="match status" value="1"/>
</dbReference>
<evidence type="ECO:0000313" key="2">
    <source>
        <dbReference type="Proteomes" id="UP000177486"/>
    </source>
</evidence>
<dbReference type="InterPro" id="IPR035093">
    <property type="entry name" value="RelE/ParE_toxin_dom_sf"/>
</dbReference>
<dbReference type="EMBL" id="MHMQ01000033">
    <property type="protein sequence ID" value="OGZ29681.1"/>
    <property type="molecule type" value="Genomic_DNA"/>
</dbReference>
<proteinExistence type="predicted"/>
<gene>
    <name evidence="1" type="ORF">A2931_01255</name>
</gene>
<organism evidence="1 2">
    <name type="scientific">Candidatus Niyogibacteria bacterium RIFCSPLOWO2_01_FULL_45_48</name>
    <dbReference type="NCBI Taxonomy" id="1801724"/>
    <lineage>
        <taxon>Bacteria</taxon>
        <taxon>Candidatus Niyogiibacteriota</taxon>
    </lineage>
</organism>
<dbReference type="SUPFAM" id="SSF143011">
    <property type="entry name" value="RelE-like"/>
    <property type="match status" value="1"/>
</dbReference>
<evidence type="ECO:0008006" key="3">
    <source>
        <dbReference type="Google" id="ProtNLM"/>
    </source>
</evidence>
<sequence>MKNFERELKKFSQKEIRRIEFLLRKIIVKNFKGLDLKKLKGLKNIFRLRKGRIRVIFSLEDKKEPRILAIERKSDTTYNL</sequence>
<comment type="caution">
    <text evidence="1">The sequence shown here is derived from an EMBL/GenBank/DDBJ whole genome shotgun (WGS) entry which is preliminary data.</text>
</comment>
<protein>
    <recommendedName>
        <fullName evidence="3">Addiction module toxin RelE</fullName>
    </recommendedName>
</protein>
<reference evidence="1 2" key="1">
    <citation type="journal article" date="2016" name="Nat. Commun.">
        <title>Thousands of microbial genomes shed light on interconnected biogeochemical processes in an aquifer system.</title>
        <authorList>
            <person name="Anantharaman K."/>
            <person name="Brown C.T."/>
            <person name="Hug L.A."/>
            <person name="Sharon I."/>
            <person name="Castelle C.J."/>
            <person name="Probst A.J."/>
            <person name="Thomas B.C."/>
            <person name="Singh A."/>
            <person name="Wilkins M.J."/>
            <person name="Karaoz U."/>
            <person name="Brodie E.L."/>
            <person name="Williams K.H."/>
            <person name="Hubbard S.S."/>
            <person name="Banfield J.F."/>
        </authorList>
    </citation>
    <scope>NUCLEOTIDE SEQUENCE [LARGE SCALE GENOMIC DNA]</scope>
</reference>
<dbReference type="AlphaFoldDB" id="A0A1G2EWD3"/>
<accession>A0A1G2EWD3</accession>
<evidence type="ECO:0000313" key="1">
    <source>
        <dbReference type="EMBL" id="OGZ29681.1"/>
    </source>
</evidence>
<name>A0A1G2EWD3_9BACT</name>